<dbReference type="STRING" id="585531.HMPREF0063_11682"/>
<dbReference type="PIRSF" id="PIRSF029171">
    <property type="entry name" value="Esterase_LipA"/>
    <property type="match status" value="1"/>
</dbReference>
<organism evidence="2 3">
    <name type="scientific">Aeromicrobium marinum DSM 15272</name>
    <dbReference type="NCBI Taxonomy" id="585531"/>
    <lineage>
        <taxon>Bacteria</taxon>
        <taxon>Bacillati</taxon>
        <taxon>Actinomycetota</taxon>
        <taxon>Actinomycetes</taxon>
        <taxon>Propionibacteriales</taxon>
        <taxon>Nocardioidaceae</taxon>
        <taxon>Aeromicrobium</taxon>
    </lineage>
</organism>
<dbReference type="Gene3D" id="3.40.50.1820">
    <property type="entry name" value="alpha/beta hydrolase"/>
    <property type="match status" value="1"/>
</dbReference>
<dbReference type="InterPro" id="IPR029058">
    <property type="entry name" value="AB_hydrolase_fold"/>
</dbReference>
<reference evidence="2" key="1">
    <citation type="submission" date="2010-08" db="EMBL/GenBank/DDBJ databases">
        <authorList>
            <person name="Muzny D."/>
            <person name="Qin X."/>
            <person name="Buhay C."/>
            <person name="Dugan-Rocha S."/>
            <person name="Ding Y."/>
            <person name="Chen G."/>
            <person name="Hawes A."/>
            <person name="Holder M."/>
            <person name="Jhangiani S."/>
            <person name="Johnson A."/>
            <person name="Khan Z."/>
            <person name="Li Z."/>
            <person name="Liu W."/>
            <person name="Liu X."/>
            <person name="Perez L."/>
            <person name="Shen H."/>
            <person name="Wang Q."/>
            <person name="Watt J."/>
            <person name="Xi L."/>
            <person name="Xin Y."/>
            <person name="Zhou J."/>
            <person name="Deng J."/>
            <person name="Jiang H."/>
            <person name="Liu Y."/>
            <person name="Qu J."/>
            <person name="Song X.-Z."/>
            <person name="Zhang L."/>
            <person name="Villasana D."/>
            <person name="Johnson A."/>
            <person name="Liu J."/>
            <person name="Liyanage D."/>
            <person name="Lorensuhewa L."/>
            <person name="Robinson T."/>
            <person name="Song A."/>
            <person name="Song B.-B."/>
            <person name="Dinh H."/>
            <person name="Thornton R."/>
            <person name="Coyle M."/>
            <person name="Francisco L."/>
            <person name="Jackson L."/>
            <person name="Javaid M."/>
            <person name="Korchina V."/>
            <person name="Kovar C."/>
            <person name="Mata R."/>
            <person name="Mathew T."/>
            <person name="Ngo R."/>
            <person name="Nguyen L."/>
            <person name="Nguyen N."/>
            <person name="Okwuonu G."/>
            <person name="Ongeri F."/>
            <person name="Pham C."/>
            <person name="Simmons D."/>
            <person name="Wilczek-Boney K."/>
            <person name="Hale W."/>
            <person name="Jakkamsetti A."/>
            <person name="Pham P."/>
            <person name="Ruth R."/>
            <person name="San Lucas F."/>
            <person name="Warren J."/>
            <person name="Zhang J."/>
            <person name="Zhao Z."/>
            <person name="Zhou C."/>
            <person name="Zhu D."/>
            <person name="Lee S."/>
            <person name="Bess C."/>
            <person name="Blankenburg K."/>
            <person name="Forbes L."/>
            <person name="Fu Q."/>
            <person name="Gubbala S."/>
            <person name="Hirani K."/>
            <person name="Jayaseelan J.C."/>
            <person name="Lara F."/>
            <person name="Munidasa M."/>
            <person name="Palculict T."/>
            <person name="Patil S."/>
            <person name="Pu L.-L."/>
            <person name="Saada N."/>
            <person name="Tang L."/>
            <person name="Weissenberger G."/>
            <person name="Zhu Y."/>
            <person name="Hemphill L."/>
            <person name="Shang Y."/>
            <person name="Youmans B."/>
            <person name="Ayvaz T."/>
            <person name="Ross M."/>
            <person name="Santibanez J."/>
            <person name="Aqrawi P."/>
            <person name="Gross S."/>
            <person name="Joshi V."/>
            <person name="Fowler G."/>
            <person name="Nazareth L."/>
            <person name="Reid J."/>
            <person name="Worley K."/>
            <person name="Petrosino J."/>
            <person name="Highlander S."/>
            <person name="Gibbs R."/>
        </authorList>
    </citation>
    <scope>NUCLEOTIDE SEQUENCE [LARGE SCALE GENOMIC DNA]</scope>
    <source>
        <strain evidence="2">DSM 15272</strain>
    </source>
</reference>
<dbReference type="InterPro" id="IPR005152">
    <property type="entry name" value="Lipase_secreted"/>
</dbReference>
<dbReference type="EMBL" id="ACLF03000006">
    <property type="protein sequence ID" value="EFQ82473.1"/>
    <property type="molecule type" value="Genomic_DNA"/>
</dbReference>
<gene>
    <name evidence="2" type="ORF">HMPREF0063_11682</name>
</gene>
<dbReference type="AlphaFoldDB" id="E2SD96"/>
<feature type="chain" id="PRO_5003164266" evidence="1">
    <location>
        <begin position="22"/>
        <end position="413"/>
    </location>
</feature>
<evidence type="ECO:0000313" key="2">
    <source>
        <dbReference type="EMBL" id="EFQ82473.1"/>
    </source>
</evidence>
<dbReference type="HOGENOM" id="CLU_029538_5_0_11"/>
<comment type="caution">
    <text evidence="2">The sequence shown here is derived from an EMBL/GenBank/DDBJ whole genome shotgun (WGS) entry which is preliminary data.</text>
</comment>
<dbReference type="eggNOG" id="COG1506">
    <property type="taxonomic scope" value="Bacteria"/>
</dbReference>
<dbReference type="Proteomes" id="UP000003111">
    <property type="component" value="Unassembled WGS sequence"/>
</dbReference>
<evidence type="ECO:0000256" key="1">
    <source>
        <dbReference type="SAM" id="SignalP"/>
    </source>
</evidence>
<dbReference type="PANTHER" id="PTHR34853">
    <property type="match status" value="1"/>
</dbReference>
<dbReference type="PANTHER" id="PTHR34853:SF1">
    <property type="entry name" value="LIPASE 5"/>
    <property type="match status" value="1"/>
</dbReference>
<dbReference type="Gene3D" id="1.10.260.130">
    <property type="match status" value="1"/>
</dbReference>
<name>E2SD96_9ACTN</name>
<dbReference type="ESTHER" id="9acto-e2sd96">
    <property type="family name" value="Fungal-Bact_LIP"/>
</dbReference>
<keyword evidence="3" id="KW-1185">Reference proteome</keyword>
<dbReference type="Pfam" id="PF03583">
    <property type="entry name" value="LIP"/>
    <property type="match status" value="1"/>
</dbReference>
<feature type="signal peptide" evidence="1">
    <location>
        <begin position="1"/>
        <end position="21"/>
    </location>
</feature>
<dbReference type="GO" id="GO:0016042">
    <property type="term" value="P:lipid catabolic process"/>
    <property type="evidence" value="ECO:0007669"/>
    <property type="project" value="InterPro"/>
</dbReference>
<keyword evidence="1" id="KW-0732">Signal</keyword>
<proteinExistence type="predicted"/>
<evidence type="ECO:0000313" key="3">
    <source>
        <dbReference type="Proteomes" id="UP000003111"/>
    </source>
</evidence>
<accession>E2SD96</accession>
<dbReference type="SUPFAM" id="SSF53474">
    <property type="entry name" value="alpha/beta-Hydrolases"/>
    <property type="match status" value="1"/>
</dbReference>
<dbReference type="GO" id="GO:0004806">
    <property type="term" value="F:triacylglycerol lipase activity"/>
    <property type="evidence" value="ECO:0007669"/>
    <property type="project" value="InterPro"/>
</dbReference>
<protein>
    <submittedName>
        <fullName evidence="2">Secretory lipase</fullName>
    </submittedName>
</protein>
<sequence length="413" mass="43386">MRARRWAVTVAVALVASVAVAAGATVPAAATPLPVPEDDPFYSVPADIADYEPGDVIDSRSVDVKAFELPLPARAWQVLYRTEDSKGRPSATVTTVMVPLSDWRKPGPRPLVSYQTAEDGVAGRCAPSYALRAGVQGGFTGSLSETPLIGLALLQGWAVAAPDYEGPRSEFLVAGTQAKGVLDGIRAVQNFSPAGLADSPVGLWGYSGGSLATATAAQLQLTYAPELEFEGIALGGLLGDVRSTIDAFSGSIGGGAIPMGFNGFLRAYPELDLLQYINEVGREKIEATAGDCLFDAALRYPLLRTGSIEAIPDVLSVPPVAAMLRENSPLHLPGVPTAPVYHYHTVFDQFAPIAPARATMRNYCDGGATVQSVESLLGEHLTEIIVGAPRAVRFLKDRFAGLPAKSNCSRIPG</sequence>